<name>A0A2V4B7R0_9PSEU</name>
<organism evidence="1 2">
    <name type="scientific">Prauserella muralis</name>
    <dbReference type="NCBI Taxonomy" id="588067"/>
    <lineage>
        <taxon>Bacteria</taxon>
        <taxon>Bacillati</taxon>
        <taxon>Actinomycetota</taxon>
        <taxon>Actinomycetes</taxon>
        <taxon>Pseudonocardiales</taxon>
        <taxon>Pseudonocardiaceae</taxon>
        <taxon>Prauserella</taxon>
    </lineage>
</organism>
<gene>
    <name evidence="1" type="ORF">BAY60_02480</name>
</gene>
<keyword evidence="2" id="KW-1185">Reference proteome</keyword>
<dbReference type="OrthoDB" id="4379468at2"/>
<protein>
    <submittedName>
        <fullName evidence="1">Uncharacterized protein</fullName>
    </submittedName>
</protein>
<dbReference type="RefSeq" id="WP_112279315.1">
    <property type="nucleotide sequence ID" value="NZ_MASW01000001.1"/>
</dbReference>
<reference evidence="1 2" key="1">
    <citation type="submission" date="2016-07" db="EMBL/GenBank/DDBJ databases">
        <title>Draft genome sequence of Prauserella muralis DSM 45305, isolated from a mould-covered wall in an indoor environment.</title>
        <authorList>
            <person name="Ruckert C."/>
            <person name="Albersmeier A."/>
            <person name="Jiang C.-L."/>
            <person name="Jiang Y."/>
            <person name="Kalinowski J."/>
            <person name="Schneider O."/>
            <person name="Winkler A."/>
            <person name="Zotchev S.B."/>
        </authorList>
    </citation>
    <scope>NUCLEOTIDE SEQUENCE [LARGE SCALE GENOMIC DNA]</scope>
    <source>
        <strain evidence="1 2">DSM 45305</strain>
    </source>
</reference>
<comment type="caution">
    <text evidence="1">The sequence shown here is derived from an EMBL/GenBank/DDBJ whole genome shotgun (WGS) entry which is preliminary data.</text>
</comment>
<evidence type="ECO:0000313" key="2">
    <source>
        <dbReference type="Proteomes" id="UP000249915"/>
    </source>
</evidence>
<accession>A0A2V4B7R0</accession>
<dbReference type="AlphaFoldDB" id="A0A2V4B7R0"/>
<evidence type="ECO:0000313" key="1">
    <source>
        <dbReference type="EMBL" id="PXY31288.1"/>
    </source>
</evidence>
<dbReference type="EMBL" id="MASW01000001">
    <property type="protein sequence ID" value="PXY31288.1"/>
    <property type="molecule type" value="Genomic_DNA"/>
</dbReference>
<dbReference type="SUPFAM" id="SSF52540">
    <property type="entry name" value="P-loop containing nucleoside triphosphate hydrolases"/>
    <property type="match status" value="1"/>
</dbReference>
<dbReference type="InterPro" id="IPR027417">
    <property type="entry name" value="P-loop_NTPase"/>
</dbReference>
<sequence length="398" mass="42502">MRGLADRTWSLLNQVLDAYSDSPRATHWLRGHLARFSEPVRLAVAGPPGSGRTTLVTALGQQPELNLLDAPPIEADPEPGAMERLCMESDAVLYLMGHPHNADLAFLRAMQDHPVARAAPVASLAVLARADELGGGRVDAVVSARQVARRYRRDAELGPLCQDVVAVAGLAASAAQTFGEADFETLAALASVPKEELEPLLLSVDRFAGEPAREELLSRFGLFGVRLATMLLRRGADTPAALATQLLQRTGLTELREAIGLYFTDRAPVLKARSALMGIEVVLRMEPRPAAAPLVAELERILAGAHEFRELRLLSALRAGRARLPDELREEAIRLIGGHGSDPGARLGVGASGPEVADAAAGAVRLWREYAENPVLGAAERRAASVVIRSCEGLLTGH</sequence>
<proteinExistence type="predicted"/>
<dbReference type="Proteomes" id="UP000249915">
    <property type="component" value="Unassembled WGS sequence"/>
</dbReference>